<proteinExistence type="predicted"/>
<feature type="region of interest" description="Disordered" evidence="1">
    <location>
        <begin position="104"/>
        <end position="128"/>
    </location>
</feature>
<accession>A0A4C1W265</accession>
<protein>
    <submittedName>
        <fullName evidence="2">Uncharacterized protein</fullName>
    </submittedName>
</protein>
<name>A0A4C1W265_EUMVA</name>
<evidence type="ECO:0000313" key="3">
    <source>
        <dbReference type="Proteomes" id="UP000299102"/>
    </source>
</evidence>
<evidence type="ECO:0000256" key="1">
    <source>
        <dbReference type="SAM" id="MobiDB-lite"/>
    </source>
</evidence>
<comment type="caution">
    <text evidence="2">The sequence shown here is derived from an EMBL/GenBank/DDBJ whole genome shotgun (WGS) entry which is preliminary data.</text>
</comment>
<dbReference type="Proteomes" id="UP000299102">
    <property type="component" value="Unassembled WGS sequence"/>
</dbReference>
<evidence type="ECO:0000313" key="2">
    <source>
        <dbReference type="EMBL" id="GBP45133.1"/>
    </source>
</evidence>
<feature type="compositionally biased region" description="Pro residues" evidence="1">
    <location>
        <begin position="113"/>
        <end position="122"/>
    </location>
</feature>
<sequence>MDANSTDFIISSVLGGPARGLRAGVVTAHLHFSFSLSAATRTRLFRYNTLRRQLLDRQMRYRRAHVRVRPSGLNILRARFGPSGRCLRVFANTSVLSPRTDVITGHARRSRAPPRPPHPGPPAARACARSDGIELERTQAILS</sequence>
<dbReference type="EMBL" id="BGZK01000464">
    <property type="protein sequence ID" value="GBP45133.1"/>
    <property type="molecule type" value="Genomic_DNA"/>
</dbReference>
<gene>
    <name evidence="2" type="ORF">EVAR_33238_1</name>
</gene>
<dbReference type="AlphaFoldDB" id="A0A4C1W265"/>
<keyword evidence="3" id="KW-1185">Reference proteome</keyword>
<reference evidence="2 3" key="1">
    <citation type="journal article" date="2019" name="Commun. Biol.">
        <title>The bagworm genome reveals a unique fibroin gene that provides high tensile strength.</title>
        <authorList>
            <person name="Kono N."/>
            <person name="Nakamura H."/>
            <person name="Ohtoshi R."/>
            <person name="Tomita M."/>
            <person name="Numata K."/>
            <person name="Arakawa K."/>
        </authorList>
    </citation>
    <scope>NUCLEOTIDE SEQUENCE [LARGE SCALE GENOMIC DNA]</scope>
</reference>
<organism evidence="2 3">
    <name type="scientific">Eumeta variegata</name>
    <name type="common">Bagworm moth</name>
    <name type="synonym">Eumeta japonica</name>
    <dbReference type="NCBI Taxonomy" id="151549"/>
    <lineage>
        <taxon>Eukaryota</taxon>
        <taxon>Metazoa</taxon>
        <taxon>Ecdysozoa</taxon>
        <taxon>Arthropoda</taxon>
        <taxon>Hexapoda</taxon>
        <taxon>Insecta</taxon>
        <taxon>Pterygota</taxon>
        <taxon>Neoptera</taxon>
        <taxon>Endopterygota</taxon>
        <taxon>Lepidoptera</taxon>
        <taxon>Glossata</taxon>
        <taxon>Ditrysia</taxon>
        <taxon>Tineoidea</taxon>
        <taxon>Psychidae</taxon>
        <taxon>Oiketicinae</taxon>
        <taxon>Eumeta</taxon>
    </lineage>
</organism>